<dbReference type="Proteomes" id="UP000238479">
    <property type="component" value="Chromosome 4"/>
</dbReference>
<proteinExistence type="predicted"/>
<protein>
    <submittedName>
        <fullName evidence="1">Uncharacterized protein</fullName>
    </submittedName>
</protein>
<comment type="caution">
    <text evidence="1">The sequence shown here is derived from an EMBL/GenBank/DDBJ whole genome shotgun (WGS) entry which is preliminary data.</text>
</comment>
<evidence type="ECO:0000313" key="2">
    <source>
        <dbReference type="Proteomes" id="UP000238479"/>
    </source>
</evidence>
<dbReference type="Gramene" id="PRQ36633">
    <property type="protein sequence ID" value="PRQ36633"/>
    <property type="gene ID" value="RchiOBHm_Chr4g0393791"/>
</dbReference>
<gene>
    <name evidence="1" type="ORF">RchiOBHm_Chr4g0393791</name>
</gene>
<accession>A0A2P6QR22</accession>
<dbReference type="EMBL" id="PDCK01000042">
    <property type="protein sequence ID" value="PRQ36633.1"/>
    <property type="molecule type" value="Genomic_DNA"/>
</dbReference>
<organism evidence="1 2">
    <name type="scientific">Rosa chinensis</name>
    <name type="common">China rose</name>
    <dbReference type="NCBI Taxonomy" id="74649"/>
    <lineage>
        <taxon>Eukaryota</taxon>
        <taxon>Viridiplantae</taxon>
        <taxon>Streptophyta</taxon>
        <taxon>Embryophyta</taxon>
        <taxon>Tracheophyta</taxon>
        <taxon>Spermatophyta</taxon>
        <taxon>Magnoliopsida</taxon>
        <taxon>eudicotyledons</taxon>
        <taxon>Gunneridae</taxon>
        <taxon>Pentapetalae</taxon>
        <taxon>rosids</taxon>
        <taxon>fabids</taxon>
        <taxon>Rosales</taxon>
        <taxon>Rosaceae</taxon>
        <taxon>Rosoideae</taxon>
        <taxon>Rosoideae incertae sedis</taxon>
        <taxon>Rosa</taxon>
    </lineage>
</organism>
<keyword evidence="2" id="KW-1185">Reference proteome</keyword>
<evidence type="ECO:0000313" key="1">
    <source>
        <dbReference type="EMBL" id="PRQ36633.1"/>
    </source>
</evidence>
<reference evidence="1 2" key="1">
    <citation type="journal article" date="2018" name="Nat. Genet.">
        <title>The Rosa genome provides new insights in the design of modern roses.</title>
        <authorList>
            <person name="Bendahmane M."/>
        </authorList>
    </citation>
    <scope>NUCLEOTIDE SEQUENCE [LARGE SCALE GENOMIC DNA]</scope>
    <source>
        <strain evidence="2">cv. Old Blush</strain>
    </source>
</reference>
<name>A0A2P6QR22_ROSCH</name>
<sequence>MGRNFFKAIGRRDRPFVLGRRRFESLDPAIDVSTHKLVTLSFQKISPPGVEIWSR</sequence>
<dbReference type="AlphaFoldDB" id="A0A2P6QR22"/>